<evidence type="ECO:0000259" key="2">
    <source>
        <dbReference type="Pfam" id="PF24800"/>
    </source>
</evidence>
<keyword evidence="1" id="KW-1133">Transmembrane helix</keyword>
<proteinExistence type="predicted"/>
<evidence type="ECO:0000256" key="1">
    <source>
        <dbReference type="SAM" id="Phobius"/>
    </source>
</evidence>
<feature type="transmembrane region" description="Helical" evidence="1">
    <location>
        <begin position="31"/>
        <end position="52"/>
    </location>
</feature>
<dbReference type="PANTHER" id="PTHR42109:SF3">
    <property type="entry name" value="INTEGRAL MEMBRANE PROTEIN (AFU_ORTHOLOGUE AFUA_5G00100)"/>
    <property type="match status" value="1"/>
</dbReference>
<keyword evidence="4" id="KW-1185">Reference proteome</keyword>
<feature type="transmembrane region" description="Helical" evidence="1">
    <location>
        <begin position="64"/>
        <end position="84"/>
    </location>
</feature>
<dbReference type="InterPro" id="IPR056119">
    <property type="entry name" value="DUF7702"/>
</dbReference>
<dbReference type="GeneID" id="70244157"/>
<keyword evidence="1" id="KW-0812">Transmembrane</keyword>
<protein>
    <recommendedName>
        <fullName evidence="2">DUF7702 domain-containing protein</fullName>
    </recommendedName>
</protein>
<dbReference type="Pfam" id="PF24800">
    <property type="entry name" value="DUF7702"/>
    <property type="match status" value="1"/>
</dbReference>
<keyword evidence="1" id="KW-0472">Membrane</keyword>
<dbReference type="Proteomes" id="UP001201262">
    <property type="component" value="Unassembled WGS sequence"/>
</dbReference>
<accession>A0AAD4L0Q2</accession>
<dbReference type="EMBL" id="JAJTJA010000004">
    <property type="protein sequence ID" value="KAH8700754.1"/>
    <property type="molecule type" value="Genomic_DNA"/>
</dbReference>
<gene>
    <name evidence="3" type="ORF">BGW36DRAFT_357402</name>
</gene>
<name>A0AAD4L0Q2_9EURO</name>
<feature type="transmembrane region" description="Helical" evidence="1">
    <location>
        <begin position="6"/>
        <end position="24"/>
    </location>
</feature>
<comment type="caution">
    <text evidence="3">The sequence shown here is derived from an EMBL/GenBank/DDBJ whole genome shotgun (WGS) entry which is preliminary data.</text>
</comment>
<dbReference type="PANTHER" id="PTHR42109">
    <property type="entry name" value="UNPLACED GENOMIC SCAFFOLD UM_SCAF_CONTIG_1.265, WHOLE GENOME SHOTGUN SEQUENCE"/>
    <property type="match status" value="1"/>
</dbReference>
<evidence type="ECO:0000313" key="4">
    <source>
        <dbReference type="Proteomes" id="UP001201262"/>
    </source>
</evidence>
<dbReference type="AlphaFoldDB" id="A0AAD4L0Q2"/>
<reference evidence="3" key="1">
    <citation type="submission" date="2021-12" db="EMBL/GenBank/DDBJ databases">
        <title>Convergent genome expansion in fungi linked to evolution of root-endophyte symbiosis.</title>
        <authorList>
            <consortium name="DOE Joint Genome Institute"/>
            <person name="Ke Y.-H."/>
            <person name="Bonito G."/>
            <person name="Liao H.-L."/>
            <person name="Looney B."/>
            <person name="Rojas-Flechas A."/>
            <person name="Nash J."/>
            <person name="Hameed K."/>
            <person name="Schadt C."/>
            <person name="Martin F."/>
            <person name="Crous P.W."/>
            <person name="Miettinen O."/>
            <person name="Magnuson J.K."/>
            <person name="Labbe J."/>
            <person name="Jacobson D."/>
            <person name="Doktycz M.J."/>
            <person name="Veneault-Fourrey C."/>
            <person name="Kuo A."/>
            <person name="Mondo S."/>
            <person name="Calhoun S."/>
            <person name="Riley R."/>
            <person name="Ohm R."/>
            <person name="LaButti K."/>
            <person name="Andreopoulos B."/>
            <person name="Pangilinan J."/>
            <person name="Nolan M."/>
            <person name="Tritt A."/>
            <person name="Clum A."/>
            <person name="Lipzen A."/>
            <person name="Daum C."/>
            <person name="Barry K."/>
            <person name="Grigoriev I.V."/>
            <person name="Vilgalys R."/>
        </authorList>
    </citation>
    <scope>NUCLEOTIDE SEQUENCE</scope>
    <source>
        <strain evidence="3">PMI_201</strain>
    </source>
</reference>
<sequence>MSALNTSQFVLYVILFLPVLYILYRHKTAGILGWLYLTAFVTIRVAGLGMQLDNNGSTSSSAVLLNNIGLSPLLLSALGLLHEARRAHLSIVNNKLEWALIIIYHIFVTTGLAILASGISSMTSSHPPSSAASMAKVGYALMLIAWIILAIYTLISLPSRQTYPAAPKYDFGSKVGNT</sequence>
<feature type="transmembrane region" description="Helical" evidence="1">
    <location>
        <begin position="96"/>
        <end position="117"/>
    </location>
</feature>
<organism evidence="3 4">
    <name type="scientific">Talaromyces proteolyticus</name>
    <dbReference type="NCBI Taxonomy" id="1131652"/>
    <lineage>
        <taxon>Eukaryota</taxon>
        <taxon>Fungi</taxon>
        <taxon>Dikarya</taxon>
        <taxon>Ascomycota</taxon>
        <taxon>Pezizomycotina</taxon>
        <taxon>Eurotiomycetes</taxon>
        <taxon>Eurotiomycetidae</taxon>
        <taxon>Eurotiales</taxon>
        <taxon>Trichocomaceae</taxon>
        <taxon>Talaromyces</taxon>
        <taxon>Talaromyces sect. Bacilispori</taxon>
    </lineage>
</organism>
<evidence type="ECO:0000313" key="3">
    <source>
        <dbReference type="EMBL" id="KAH8700754.1"/>
    </source>
</evidence>
<dbReference type="RefSeq" id="XP_046074460.1">
    <property type="nucleotide sequence ID" value="XM_046213870.1"/>
</dbReference>
<feature type="domain" description="DUF7702" evidence="2">
    <location>
        <begin position="7"/>
        <end position="164"/>
    </location>
</feature>
<feature type="transmembrane region" description="Helical" evidence="1">
    <location>
        <begin position="137"/>
        <end position="155"/>
    </location>
</feature>